<reference evidence="1 2" key="1">
    <citation type="submission" date="2021-03" db="EMBL/GenBank/DDBJ databases">
        <title>Antimicrobial resistance genes in bacteria isolated from Japanese honey, and their potential for conferring macrolide and lincosamide resistance in the American foulbrood pathogen Paenibacillus larvae.</title>
        <authorList>
            <person name="Okamoto M."/>
            <person name="Kumagai M."/>
            <person name="Kanamori H."/>
            <person name="Takamatsu D."/>
        </authorList>
    </citation>
    <scope>NUCLEOTIDE SEQUENCE [LARGE SCALE GENOMIC DNA]</scope>
    <source>
        <strain evidence="1 2">J6TS1</strain>
    </source>
</reference>
<accession>A0ABQ4L2X3</accession>
<sequence>MKRQQINIRISQELKEEFYSYCKKDHLKPSRLIRHWIKETIEADRVKNNRLSSK</sequence>
<dbReference type="SUPFAM" id="SSF47598">
    <property type="entry name" value="Ribbon-helix-helix"/>
    <property type="match status" value="1"/>
</dbReference>
<organism evidence="1 2">
    <name type="scientific">Siminovitchia terrae</name>
    <name type="common">Bacillus terrae</name>
    <dbReference type="NCBI Taxonomy" id="1914933"/>
    <lineage>
        <taxon>Bacteria</taxon>
        <taxon>Bacillati</taxon>
        <taxon>Bacillota</taxon>
        <taxon>Bacilli</taxon>
        <taxon>Bacillales</taxon>
        <taxon>Bacillaceae</taxon>
        <taxon>Siminovitchia</taxon>
    </lineage>
</organism>
<protein>
    <submittedName>
        <fullName evidence="1">Uncharacterized protein</fullName>
    </submittedName>
</protein>
<comment type="caution">
    <text evidence="1">The sequence shown here is derived from an EMBL/GenBank/DDBJ whole genome shotgun (WGS) entry which is preliminary data.</text>
</comment>
<dbReference type="Gene3D" id="1.10.1220.10">
    <property type="entry name" value="Met repressor-like"/>
    <property type="match status" value="1"/>
</dbReference>
<proteinExistence type="predicted"/>
<dbReference type="EMBL" id="BORJ01000013">
    <property type="protein sequence ID" value="GIN98279.1"/>
    <property type="molecule type" value="Genomic_DNA"/>
</dbReference>
<name>A0ABQ4L2X3_SIMTE</name>
<evidence type="ECO:0000313" key="2">
    <source>
        <dbReference type="Proteomes" id="UP000680670"/>
    </source>
</evidence>
<gene>
    <name evidence="1" type="ORF">J6TS1_41490</name>
</gene>
<dbReference type="Proteomes" id="UP000680670">
    <property type="component" value="Unassembled WGS sequence"/>
</dbReference>
<dbReference type="InterPro" id="IPR010985">
    <property type="entry name" value="Ribbon_hlx_hlx"/>
</dbReference>
<keyword evidence="2" id="KW-1185">Reference proteome</keyword>
<dbReference type="InterPro" id="IPR013321">
    <property type="entry name" value="Arc_rbn_hlx_hlx"/>
</dbReference>
<evidence type="ECO:0000313" key="1">
    <source>
        <dbReference type="EMBL" id="GIN98279.1"/>
    </source>
</evidence>